<dbReference type="OrthoDB" id="4377432at2"/>
<dbReference type="Proteomes" id="UP001185792">
    <property type="component" value="Unassembled WGS sequence"/>
</dbReference>
<dbReference type="InterPro" id="IPR006311">
    <property type="entry name" value="TAT_signal"/>
</dbReference>
<keyword evidence="7" id="KW-1185">Reference proteome</keyword>
<dbReference type="EMBL" id="RBKV01000001">
    <property type="protein sequence ID" value="RKR97316.1"/>
    <property type="molecule type" value="Genomic_DNA"/>
</dbReference>
<dbReference type="AlphaFoldDB" id="A0A2G3PQ87"/>
<reference evidence="2 7" key="3">
    <citation type="submission" date="2023-10" db="EMBL/GenBank/DDBJ databases">
        <title>Development of a sustainable strategy for remediation of hydrocarbon-contaminated territories based on the waste exchange concept.</title>
        <authorList>
            <person name="Krivoruchko A."/>
        </authorList>
    </citation>
    <scope>NUCLEOTIDE SEQUENCE [LARGE SCALE GENOMIC DNA]</scope>
    <source>
        <strain evidence="2 7">IEGM 1236</strain>
    </source>
</reference>
<dbReference type="Pfam" id="PF20550">
    <property type="entry name" value="DUF6764"/>
    <property type="match status" value="1"/>
</dbReference>
<dbReference type="PROSITE" id="PS51318">
    <property type="entry name" value="TAT"/>
    <property type="match status" value="1"/>
</dbReference>
<feature type="signal peptide" evidence="1">
    <location>
        <begin position="1"/>
        <end position="32"/>
    </location>
</feature>
<name>A0A2G3PQ87_WILMA</name>
<reference evidence="3 5" key="1">
    <citation type="submission" date="2017-10" db="EMBL/GenBank/DDBJ databases">
        <title>The draft genome sequence of Williamsia sp. BULT 1.1 isolated from the semi-arid grassland soils from South Africa.</title>
        <authorList>
            <person name="Kabwe M.H."/>
            <person name="Govender N."/>
            <person name="Mutseka Lunga P."/>
            <person name="Vikram S."/>
            <person name="Makhalanyane T.P."/>
        </authorList>
    </citation>
    <scope>NUCLEOTIDE SEQUENCE [LARGE SCALE GENOMIC DNA]</scope>
    <source>
        <strain evidence="3 5">BULT 1.1</strain>
    </source>
</reference>
<dbReference type="Proteomes" id="UP000225108">
    <property type="component" value="Unassembled WGS sequence"/>
</dbReference>
<keyword evidence="1" id="KW-0732">Signal</keyword>
<proteinExistence type="predicted"/>
<evidence type="ECO:0000313" key="4">
    <source>
        <dbReference type="EMBL" id="RKR97316.1"/>
    </source>
</evidence>
<evidence type="ECO:0000313" key="2">
    <source>
        <dbReference type="EMBL" id="MDV7135184.1"/>
    </source>
</evidence>
<dbReference type="Proteomes" id="UP000274762">
    <property type="component" value="Unassembled WGS sequence"/>
</dbReference>
<sequence>MIRFTRKSVVAAAAAGAGAAALTFAAAPTATAAPEICPSLPGQTSAGANCYSSSGPTGLTLAITADGGVAVSTGNNFSGPAAIALGPGAVVEMQGVNPGLSIGIAGPGATVVVDGQNRVQCTDGISFAGDFQTWSGCFNNGTTQIPLG</sequence>
<comment type="caution">
    <text evidence="3">The sequence shown here is derived from an EMBL/GenBank/DDBJ whole genome shotgun (WGS) entry which is preliminary data.</text>
</comment>
<dbReference type="RefSeq" id="WP_062795053.1">
    <property type="nucleotide sequence ID" value="NZ_CBCRXS010000007.1"/>
</dbReference>
<evidence type="ECO:0000313" key="6">
    <source>
        <dbReference type="Proteomes" id="UP000274762"/>
    </source>
</evidence>
<accession>A0A2G3PQ87</accession>
<dbReference type="EMBL" id="JAWLUM010000002">
    <property type="protein sequence ID" value="MDV7135184.1"/>
    <property type="molecule type" value="Genomic_DNA"/>
</dbReference>
<organism evidence="3 5">
    <name type="scientific">Williamsia marianensis</name>
    <dbReference type="NCBI Taxonomy" id="85044"/>
    <lineage>
        <taxon>Bacteria</taxon>
        <taxon>Bacillati</taxon>
        <taxon>Actinomycetota</taxon>
        <taxon>Actinomycetes</taxon>
        <taxon>Mycobacteriales</taxon>
        <taxon>Nocardiaceae</taxon>
        <taxon>Williamsia</taxon>
    </lineage>
</organism>
<protein>
    <submittedName>
        <fullName evidence="2">DUF6764 family protein</fullName>
    </submittedName>
</protein>
<feature type="chain" id="PRO_5044573653" evidence="1">
    <location>
        <begin position="33"/>
        <end position="148"/>
    </location>
</feature>
<evidence type="ECO:0000313" key="3">
    <source>
        <dbReference type="EMBL" id="PHV67926.1"/>
    </source>
</evidence>
<dbReference type="InterPro" id="IPR046652">
    <property type="entry name" value="DUF6764"/>
</dbReference>
<dbReference type="EMBL" id="PEBD01000004">
    <property type="protein sequence ID" value="PHV67926.1"/>
    <property type="molecule type" value="Genomic_DNA"/>
</dbReference>
<gene>
    <name evidence="3" type="ORF">CSW57_01135</name>
    <name evidence="4" type="ORF">DFJ75_4186</name>
    <name evidence="2" type="ORF">R4198_15885</name>
</gene>
<accession>A0A495K7Q0</accession>
<evidence type="ECO:0000256" key="1">
    <source>
        <dbReference type="SAM" id="SignalP"/>
    </source>
</evidence>
<evidence type="ECO:0000313" key="5">
    <source>
        <dbReference type="Proteomes" id="UP000225108"/>
    </source>
</evidence>
<evidence type="ECO:0000313" key="7">
    <source>
        <dbReference type="Proteomes" id="UP001185792"/>
    </source>
</evidence>
<reference evidence="4 6" key="2">
    <citation type="submission" date="2018-10" db="EMBL/GenBank/DDBJ databases">
        <title>Sequencing the genomes of 1000 actinobacteria strains.</title>
        <authorList>
            <person name="Klenk H.-P."/>
        </authorList>
    </citation>
    <scope>NUCLEOTIDE SEQUENCE [LARGE SCALE GENOMIC DNA]</scope>
    <source>
        <strain evidence="4 6">DSM 44343</strain>
    </source>
</reference>